<reference evidence="3" key="2">
    <citation type="submission" date="2022-06" db="UniProtKB">
        <authorList>
            <consortium name="EnsemblMetazoa"/>
        </authorList>
    </citation>
    <scope>IDENTIFICATION</scope>
    <source>
        <strain evidence="3">DF5081</strain>
    </source>
</reference>
<evidence type="ECO:0000313" key="3">
    <source>
        <dbReference type="EnsemblMetazoa" id="CJA31795.1"/>
    </source>
</evidence>
<feature type="region of interest" description="Disordered" evidence="1">
    <location>
        <begin position="147"/>
        <end position="167"/>
    </location>
</feature>
<evidence type="ECO:0000313" key="4">
    <source>
        <dbReference type="Proteomes" id="UP000005237"/>
    </source>
</evidence>
<dbReference type="PANTHER" id="PTHR13138">
    <property type="entry name" value="PROTEIN LIN1"/>
    <property type="match status" value="1"/>
</dbReference>
<dbReference type="InterPro" id="IPR015408">
    <property type="entry name" value="Znf_Mcm10/DnaG"/>
</dbReference>
<feature type="domain" description="Zinc finger Mcm10/DnaG-type" evidence="2">
    <location>
        <begin position="320"/>
        <end position="355"/>
    </location>
</feature>
<name>A0A8R1IAC5_CAEJA</name>
<reference evidence="4" key="1">
    <citation type="submission" date="2010-08" db="EMBL/GenBank/DDBJ databases">
        <authorList>
            <consortium name="Caenorhabditis japonica Sequencing Consortium"/>
            <person name="Wilson R.K."/>
        </authorList>
    </citation>
    <scope>NUCLEOTIDE SEQUENCE [LARGE SCALE GENOMIC DNA]</scope>
    <source>
        <strain evidence="4">DF5081</strain>
    </source>
</reference>
<sequence length="445" mass="50158">MLNIAINKVKMPKRAVSFADDIETRVFKRDKKEIDEDFDIPMEEDVVRERPEKTDEQEEEKKKFHTLESDEEEEEDHKRLDTRKVEGQEDCGVDFDGSIKITAFNMKEDEEEGHFDETGNFIFDKKVKDVQDAWLDGIDWSLVKKRAGDQWEGDKEEENGEENEAEEEAAQVMTDSRKKEIFEELVVLLQPNQTIAKALADIKKKKKLTAAEERKLRWAAKKAGKAFEQTDGQKESAKLSGLADELISAGFMDAYEWHREKINFLLQRIVRPVVPADEVDMFSDEPATSSAADPILEDPGEEEAVKWEYKSNEEAKVEGIRQQDNQRCSNFVNSSLSEFCVFHVMTAARKLSAKRGVFNALTCGPNVGGLNLPTKTSTPKSSMLLSRPGIAGGGLATPNGSPLLRDTMRPADSNHLVTPTSSLKVTTKEEQKSALNDLISQNVRV</sequence>
<dbReference type="EnsemblMetazoa" id="CJA31795.1">
    <property type="protein sequence ID" value="CJA31795.1"/>
    <property type="gene ID" value="WBGene00207642"/>
</dbReference>
<keyword evidence="4" id="KW-1185">Reference proteome</keyword>
<protein>
    <submittedName>
        <fullName evidence="3">Zf-primase domain-containing protein</fullName>
    </submittedName>
</protein>
<evidence type="ECO:0000256" key="1">
    <source>
        <dbReference type="SAM" id="MobiDB-lite"/>
    </source>
</evidence>
<dbReference type="GO" id="GO:0006260">
    <property type="term" value="P:DNA replication"/>
    <property type="evidence" value="ECO:0007669"/>
    <property type="project" value="InterPro"/>
</dbReference>
<evidence type="ECO:0000259" key="2">
    <source>
        <dbReference type="Pfam" id="PF09329"/>
    </source>
</evidence>
<feature type="compositionally biased region" description="Acidic residues" evidence="1">
    <location>
        <begin position="154"/>
        <end position="167"/>
    </location>
</feature>
<feature type="region of interest" description="Disordered" evidence="1">
    <location>
        <begin position="38"/>
        <end position="81"/>
    </location>
</feature>
<proteinExistence type="predicted"/>
<dbReference type="GO" id="GO:0005682">
    <property type="term" value="C:U5 snRNP"/>
    <property type="evidence" value="ECO:0007669"/>
    <property type="project" value="InterPro"/>
</dbReference>
<dbReference type="Pfam" id="PF09329">
    <property type="entry name" value="zf-primase"/>
    <property type="match status" value="1"/>
</dbReference>
<dbReference type="AlphaFoldDB" id="A0A8R1IAC5"/>
<feature type="compositionally biased region" description="Basic and acidic residues" evidence="1">
    <location>
        <begin position="45"/>
        <end position="68"/>
    </location>
</feature>
<organism evidence="3 4">
    <name type="scientific">Caenorhabditis japonica</name>
    <dbReference type="NCBI Taxonomy" id="281687"/>
    <lineage>
        <taxon>Eukaryota</taxon>
        <taxon>Metazoa</taxon>
        <taxon>Ecdysozoa</taxon>
        <taxon>Nematoda</taxon>
        <taxon>Chromadorea</taxon>
        <taxon>Rhabditida</taxon>
        <taxon>Rhabditina</taxon>
        <taxon>Rhabditomorpha</taxon>
        <taxon>Rhabditoidea</taxon>
        <taxon>Rhabditidae</taxon>
        <taxon>Peloderinae</taxon>
        <taxon>Caenorhabditis</taxon>
    </lineage>
</organism>
<dbReference type="PANTHER" id="PTHR13138:SF3">
    <property type="entry name" value="CD2 ANTIGEN CYTOPLASMIC TAIL-BINDING PROTEIN 2"/>
    <property type="match status" value="1"/>
</dbReference>
<accession>A0A8R1IAC5</accession>
<dbReference type="InterPro" id="IPR039905">
    <property type="entry name" value="CD2BP2/Lin1"/>
</dbReference>
<dbReference type="Proteomes" id="UP000005237">
    <property type="component" value="Unassembled WGS sequence"/>
</dbReference>